<feature type="transmembrane region" description="Helical" evidence="2">
    <location>
        <begin position="668"/>
        <end position="686"/>
    </location>
</feature>
<feature type="compositionally biased region" description="Polar residues" evidence="1">
    <location>
        <begin position="719"/>
        <end position="729"/>
    </location>
</feature>
<comment type="caution">
    <text evidence="4">The sequence shown here is derived from an EMBL/GenBank/DDBJ whole genome shotgun (WGS) entry which is preliminary data.</text>
</comment>
<evidence type="ECO:0000313" key="5">
    <source>
        <dbReference type="Proteomes" id="UP000315252"/>
    </source>
</evidence>
<dbReference type="OrthoDB" id="7348688at2"/>
<accession>A0A545TR76</accession>
<dbReference type="Proteomes" id="UP000315252">
    <property type="component" value="Unassembled WGS sequence"/>
</dbReference>
<gene>
    <name evidence="4" type="ORF">FKG95_12990</name>
</gene>
<protein>
    <submittedName>
        <fullName evidence="4">CHASE2 domain-containing protein</fullName>
    </submittedName>
</protein>
<feature type="region of interest" description="Disordered" evidence="1">
    <location>
        <begin position="357"/>
        <end position="380"/>
    </location>
</feature>
<name>A0A545TR76_9PROT</name>
<evidence type="ECO:0000256" key="1">
    <source>
        <dbReference type="SAM" id="MobiDB-lite"/>
    </source>
</evidence>
<sequence length="740" mass="82323">MRRGAAEVMARDYGRVTGFNSSFVTLYHSEYRAAPAAGLAQSFLPRDALNPPYRITRPFSPFDEAPAGIAFDLDGREVWVERDQVELETGSLRARGRGFIGGLLRAASRRISAGLTPLPAPTRREERISLRVKPLRVVFAALLAISGYLLAVDADPWGLVSAADNYSDVLHHQVFRTGNYERQRELRQREAPPPKVVVVELLEEDLEFYEETWPASYDFHAWVLEEIAEKKPAAVFVNIAFIDDRSYLDDDGEPEEVTALRDQSEDHQRFFGGASAYLGEVIADYRDTQKIPLLFAGTPCLLPFFLPDDVSEGAGTRAVDVPGARFHRQGTRYPLWNHQPKGQRCFLDAINPEARRVLPGSTESTPEIPSPRETDIDPESPATFGVSQEVDSDPVAESAAKTRFARRLPSAACGLFDAVRHLDSVSHDAALCSDQVLALPDVDELSLQWSTRSFEMKLSDGSTVQRNGRYACRELPGHWLERLLAVQMESGKDRLFQFRSPLRQICPPVRSLHVAQVLEEDVPQEDQEPDPLKNPERDLEGAIVIYAQNLTGLEDPFTPPTHLPLNGAYFHAMAIENLLTYRGADALLPNDRTWGLPNQLILMLVGLLFVVPVWEYGMTLLARIERLGGFARRQRAAFRFYSIWLAGIFALPVAAAAVLLLLILAVNWLFPLASLNFIGLLGLLAARSTPRLGRLVPPLWPGLGAWGQGAWSRGAWSRGASSQDTSNQDTRSRGNAETRD</sequence>
<keyword evidence="2" id="KW-1133">Transmembrane helix</keyword>
<keyword evidence="5" id="KW-1185">Reference proteome</keyword>
<feature type="transmembrane region" description="Helical" evidence="2">
    <location>
        <begin position="600"/>
        <end position="622"/>
    </location>
</feature>
<organism evidence="4 5">
    <name type="scientific">Denitrobaculum tricleocarpae</name>
    <dbReference type="NCBI Taxonomy" id="2591009"/>
    <lineage>
        <taxon>Bacteria</taxon>
        <taxon>Pseudomonadati</taxon>
        <taxon>Pseudomonadota</taxon>
        <taxon>Alphaproteobacteria</taxon>
        <taxon>Rhodospirillales</taxon>
        <taxon>Rhodospirillaceae</taxon>
        <taxon>Denitrobaculum</taxon>
    </lineage>
</organism>
<feature type="compositionally biased region" description="Basic and acidic residues" evidence="1">
    <location>
        <begin position="730"/>
        <end position="740"/>
    </location>
</feature>
<proteinExistence type="predicted"/>
<feature type="transmembrane region" description="Helical" evidence="2">
    <location>
        <begin position="643"/>
        <end position="662"/>
    </location>
</feature>
<dbReference type="Pfam" id="PF05226">
    <property type="entry name" value="CHASE2"/>
    <property type="match status" value="1"/>
</dbReference>
<feature type="domain" description="CHASE2" evidence="3">
    <location>
        <begin position="171"/>
        <end position="609"/>
    </location>
</feature>
<dbReference type="InterPro" id="IPR007890">
    <property type="entry name" value="CHASE2"/>
</dbReference>
<evidence type="ECO:0000259" key="3">
    <source>
        <dbReference type="SMART" id="SM01080"/>
    </source>
</evidence>
<reference evidence="4 5" key="1">
    <citation type="submission" date="2019-06" db="EMBL/GenBank/DDBJ databases">
        <title>Whole genome sequence for Rhodospirillaceae sp. R148.</title>
        <authorList>
            <person name="Wang G."/>
        </authorList>
    </citation>
    <scope>NUCLEOTIDE SEQUENCE [LARGE SCALE GENOMIC DNA]</scope>
    <source>
        <strain evidence="4 5">R148</strain>
    </source>
</reference>
<dbReference type="AlphaFoldDB" id="A0A545TR76"/>
<keyword evidence="2" id="KW-0472">Membrane</keyword>
<feature type="region of interest" description="Disordered" evidence="1">
    <location>
        <begin position="714"/>
        <end position="740"/>
    </location>
</feature>
<dbReference type="SMART" id="SM01080">
    <property type="entry name" value="CHASE2"/>
    <property type="match status" value="1"/>
</dbReference>
<evidence type="ECO:0000313" key="4">
    <source>
        <dbReference type="EMBL" id="TQV79631.1"/>
    </source>
</evidence>
<keyword evidence="2" id="KW-0812">Transmembrane</keyword>
<dbReference type="RefSeq" id="WP_142896811.1">
    <property type="nucleotide sequence ID" value="NZ_ML660055.1"/>
</dbReference>
<dbReference type="EMBL" id="VHSH01000004">
    <property type="protein sequence ID" value="TQV79631.1"/>
    <property type="molecule type" value="Genomic_DNA"/>
</dbReference>
<evidence type="ECO:0000256" key="2">
    <source>
        <dbReference type="SAM" id="Phobius"/>
    </source>
</evidence>